<gene>
    <name evidence="2" type="ORF">KC01_LOCUS13239</name>
</gene>
<dbReference type="Proteomes" id="UP001497482">
    <property type="component" value="Chromosome 15"/>
</dbReference>
<evidence type="ECO:0000313" key="2">
    <source>
        <dbReference type="EMBL" id="CAL1582674.1"/>
    </source>
</evidence>
<evidence type="ECO:0000256" key="1">
    <source>
        <dbReference type="SAM" id="MobiDB-lite"/>
    </source>
</evidence>
<evidence type="ECO:0000313" key="3">
    <source>
        <dbReference type="Proteomes" id="UP001497482"/>
    </source>
</evidence>
<organism evidence="2 3">
    <name type="scientific">Knipowitschia caucasica</name>
    <name type="common">Caucasian dwarf goby</name>
    <name type="synonym">Pomatoschistus caucasicus</name>
    <dbReference type="NCBI Taxonomy" id="637954"/>
    <lineage>
        <taxon>Eukaryota</taxon>
        <taxon>Metazoa</taxon>
        <taxon>Chordata</taxon>
        <taxon>Craniata</taxon>
        <taxon>Vertebrata</taxon>
        <taxon>Euteleostomi</taxon>
        <taxon>Actinopterygii</taxon>
        <taxon>Neopterygii</taxon>
        <taxon>Teleostei</taxon>
        <taxon>Neoteleostei</taxon>
        <taxon>Acanthomorphata</taxon>
        <taxon>Gobiaria</taxon>
        <taxon>Gobiiformes</taxon>
        <taxon>Gobioidei</taxon>
        <taxon>Gobiidae</taxon>
        <taxon>Gobiinae</taxon>
        <taxon>Knipowitschia</taxon>
    </lineage>
</organism>
<reference evidence="2 3" key="1">
    <citation type="submission" date="2024-04" db="EMBL/GenBank/DDBJ databases">
        <authorList>
            <person name="Waldvogel A.-M."/>
            <person name="Schoenle A."/>
        </authorList>
    </citation>
    <scope>NUCLEOTIDE SEQUENCE [LARGE SCALE GENOMIC DNA]</scope>
</reference>
<dbReference type="AlphaFoldDB" id="A0AAV2JYR2"/>
<sequence>MSPGQANVAGSKTEAWSWVRSHESSRHHKTLSQAVPKQFVLSRYVGCKDRGPSHLSPRSLIWASCPRSAAQRGLFCGAEGEGKRLFMVQTESEMSNSQMSAAFHPSILQYVFTEKK</sequence>
<dbReference type="EMBL" id="OZ035837">
    <property type="protein sequence ID" value="CAL1582674.1"/>
    <property type="molecule type" value="Genomic_DNA"/>
</dbReference>
<keyword evidence="3" id="KW-1185">Reference proteome</keyword>
<name>A0AAV2JYR2_KNICA</name>
<accession>A0AAV2JYR2</accession>
<protein>
    <submittedName>
        <fullName evidence="2">Uncharacterized protein</fullName>
    </submittedName>
</protein>
<feature type="region of interest" description="Disordered" evidence="1">
    <location>
        <begin position="1"/>
        <end position="31"/>
    </location>
</feature>
<proteinExistence type="predicted"/>
<feature type="compositionally biased region" description="Polar residues" evidence="1">
    <location>
        <begin position="1"/>
        <end position="10"/>
    </location>
</feature>